<gene>
    <name evidence="1" type="ORF">B9Q08_06050</name>
</gene>
<evidence type="ECO:0000313" key="2">
    <source>
        <dbReference type="Proteomes" id="UP000240490"/>
    </source>
</evidence>
<dbReference type="EMBL" id="NEXJ01000105">
    <property type="protein sequence ID" value="PSN89883.1"/>
    <property type="molecule type" value="Genomic_DNA"/>
</dbReference>
<proteinExistence type="predicted"/>
<dbReference type="Proteomes" id="UP000240490">
    <property type="component" value="Unassembled WGS sequence"/>
</dbReference>
<comment type="caution">
    <text evidence="1">The sequence shown here is derived from an EMBL/GenBank/DDBJ whole genome shotgun (WGS) entry which is preliminary data.</text>
</comment>
<dbReference type="AlphaFoldDB" id="A0A2R6AU73"/>
<organism evidence="1 2">
    <name type="scientific">Candidatus Marsarchaeota G2 archaeon ECH_B_SAG-M15</name>
    <dbReference type="NCBI Taxonomy" id="1978162"/>
    <lineage>
        <taxon>Archaea</taxon>
        <taxon>Candidatus Marsarchaeota</taxon>
        <taxon>Candidatus Marsarchaeota group 2</taxon>
    </lineage>
</organism>
<name>A0A2R6AU73_9ARCH</name>
<protein>
    <submittedName>
        <fullName evidence="1">Uncharacterized protein</fullName>
    </submittedName>
</protein>
<accession>A0A2R6AU73</accession>
<evidence type="ECO:0000313" key="1">
    <source>
        <dbReference type="EMBL" id="PSN89883.1"/>
    </source>
</evidence>
<sequence length="70" mass="8223">MKYEVIKVSSEKYTVGQTWNALKAAWKGYKIAKAKGEKDKMIEYARRIRKLQSELKLPLTKFPQLGKEFE</sequence>
<reference evidence="1 2" key="1">
    <citation type="submission" date="2017-04" db="EMBL/GenBank/DDBJ databases">
        <title>Novel microbial lineages endemic to geothermal iron-oxide mats fill important gaps in the evolutionary history of Archaea.</title>
        <authorList>
            <person name="Jay Z.J."/>
            <person name="Beam J.P."/>
            <person name="Dlakic M."/>
            <person name="Rusch D.B."/>
            <person name="Kozubal M.A."/>
            <person name="Inskeep W.P."/>
        </authorList>
    </citation>
    <scope>NUCLEOTIDE SEQUENCE [LARGE SCALE GENOMIC DNA]</scope>
    <source>
        <strain evidence="1">ECH_B_SAG-M15</strain>
    </source>
</reference>